<dbReference type="Proteomes" id="UP000662783">
    <property type="component" value="Chromosome"/>
</dbReference>
<evidence type="ECO:0000313" key="2">
    <source>
        <dbReference type="EMBL" id="QSE96915.1"/>
    </source>
</evidence>
<proteinExistence type="predicted"/>
<name>A0A974WFA9_9BACT</name>
<dbReference type="KEGG" id="fuv:JR347_15140"/>
<evidence type="ECO:0000313" key="3">
    <source>
        <dbReference type="Proteomes" id="UP000662783"/>
    </source>
</evidence>
<dbReference type="RefSeq" id="WP_205721429.1">
    <property type="nucleotide sequence ID" value="NZ_CP070608.1"/>
</dbReference>
<gene>
    <name evidence="2" type="ORF">JR347_15140</name>
</gene>
<keyword evidence="1" id="KW-0472">Membrane</keyword>
<keyword evidence="3" id="KW-1185">Reference proteome</keyword>
<keyword evidence="1" id="KW-1133">Transmembrane helix</keyword>
<organism evidence="2 3">
    <name type="scientific">Fulvivirga lutea</name>
    <dbReference type="NCBI Taxonomy" id="2810512"/>
    <lineage>
        <taxon>Bacteria</taxon>
        <taxon>Pseudomonadati</taxon>
        <taxon>Bacteroidota</taxon>
        <taxon>Cytophagia</taxon>
        <taxon>Cytophagales</taxon>
        <taxon>Fulvivirgaceae</taxon>
        <taxon>Fulvivirga</taxon>
    </lineage>
</organism>
<keyword evidence="1" id="KW-0812">Transmembrane</keyword>
<reference evidence="2" key="1">
    <citation type="submission" date="2021-02" db="EMBL/GenBank/DDBJ databases">
        <title>Fulvivirga sp. S481 isolated from sea water.</title>
        <authorList>
            <person name="Bae S.S."/>
            <person name="Baek K."/>
        </authorList>
    </citation>
    <scope>NUCLEOTIDE SEQUENCE</scope>
    <source>
        <strain evidence="2">S481</strain>
    </source>
</reference>
<accession>A0A974WFA9</accession>
<feature type="transmembrane region" description="Helical" evidence="1">
    <location>
        <begin position="116"/>
        <end position="137"/>
    </location>
</feature>
<dbReference type="AlphaFoldDB" id="A0A974WFA9"/>
<dbReference type="EMBL" id="CP070608">
    <property type="protein sequence ID" value="QSE96915.1"/>
    <property type="molecule type" value="Genomic_DNA"/>
</dbReference>
<feature type="transmembrane region" description="Helical" evidence="1">
    <location>
        <begin position="92"/>
        <end position="110"/>
    </location>
</feature>
<sequence length="154" mass="17407">MEIKELKKRPELDHDKKFVRSYTQFNQFLTALKSKEIPDEILAKINSGIEEVNTAETESKSLRKLIRKTQSNLMKTVVKELKMVPKNHYRNTWLAFGMTVFGIPLGVVFGTSMDNMGLMGIGLPIGMVIGMVLGASMDKKAFEEGRQLDVDIEL</sequence>
<protein>
    <submittedName>
        <fullName evidence="2">Uncharacterized protein</fullName>
    </submittedName>
</protein>
<evidence type="ECO:0000256" key="1">
    <source>
        <dbReference type="SAM" id="Phobius"/>
    </source>
</evidence>